<evidence type="ECO:0000256" key="3">
    <source>
        <dbReference type="ARBA" id="ARBA00022679"/>
    </source>
</evidence>
<evidence type="ECO:0000313" key="6">
    <source>
        <dbReference type="Proteomes" id="UP000185622"/>
    </source>
</evidence>
<dbReference type="PANTHER" id="PTHR12526:SF640">
    <property type="entry name" value="COLANIC ACID BIOSYNTHESIS GLYCOSYLTRANSFERASE WCAL-RELATED"/>
    <property type="match status" value="1"/>
</dbReference>
<comment type="similarity">
    <text evidence="1">Belongs to the glycosyltransferase group 1 family. Glycosyltransferase 4 subfamily.</text>
</comment>
<keyword evidence="3" id="KW-0808">Transferase</keyword>
<dbReference type="Proteomes" id="UP000185622">
    <property type="component" value="Chromosome"/>
</dbReference>
<gene>
    <name evidence="5" type="ORF">BMG03_13200</name>
</gene>
<sequence length="368" mass="40928">MKKTTASLYVTNFKKRFTGVSSTAAAVLRQQQNLLNVALVGYALPKCAKPIGFFRALRECREPPAGREFSIWHTRRNIEMQLAILARDVLRLPIRIVFTSAAQRRHSAWPRWLISRMDAVIATTEEAAKYVPNVVAVVPHGVDTEHFLPAQEEGYKRKWKELKLPGEYGIITVGRVRPEKGTDLFIDAMITALPDLPGACAIVVGTARPEHQKFQEKIKKRAEAAGLSNRIVFLGEVDPDKLQQILQGCRALVALPRYEGYGMTPLEAMATGLPVILSETGYFKEFVGENDTETGSCGAVVPIEGAELAAEALVRILKDKDLYHQKSIAARKRAVRKFSVTSEVNAINIVYEDLWSLADKNNKISRSS</sequence>
<dbReference type="RefSeq" id="WP_075777001.1">
    <property type="nucleotide sequence ID" value="NZ_CP019437.1"/>
</dbReference>
<feature type="domain" description="Glycosyl transferase family 1" evidence="4">
    <location>
        <begin position="159"/>
        <end position="333"/>
    </location>
</feature>
<reference evidence="5 6" key="1">
    <citation type="submission" date="2017-01" db="EMBL/GenBank/DDBJ databases">
        <title>The complete genome sequence of a sulfur-oxidizing marine bacterium Thioclava sp. 25B10_4T.</title>
        <authorList>
            <person name="Liu Y."/>
            <person name="Lai Q."/>
            <person name="Shao Z."/>
        </authorList>
    </citation>
    <scope>NUCLEOTIDE SEQUENCE [LARGE SCALE GENOMIC DNA]</scope>
    <source>
        <strain evidence="5 6">25B10_4</strain>
    </source>
</reference>
<accession>A0ABM6IIP7</accession>
<dbReference type="InterPro" id="IPR001296">
    <property type="entry name" value="Glyco_trans_1"/>
</dbReference>
<dbReference type="CDD" id="cd03801">
    <property type="entry name" value="GT4_PimA-like"/>
    <property type="match status" value="1"/>
</dbReference>
<dbReference type="Gene3D" id="3.40.50.2000">
    <property type="entry name" value="Glycogen Phosphorylase B"/>
    <property type="match status" value="1"/>
</dbReference>
<evidence type="ECO:0000256" key="1">
    <source>
        <dbReference type="ARBA" id="ARBA00009481"/>
    </source>
</evidence>
<evidence type="ECO:0000313" key="5">
    <source>
        <dbReference type="EMBL" id="AQS48645.1"/>
    </source>
</evidence>
<dbReference type="EMBL" id="CP019437">
    <property type="protein sequence ID" value="AQS48645.1"/>
    <property type="molecule type" value="Genomic_DNA"/>
</dbReference>
<proteinExistence type="inferred from homology"/>
<evidence type="ECO:0000259" key="4">
    <source>
        <dbReference type="Pfam" id="PF00534"/>
    </source>
</evidence>
<dbReference type="PANTHER" id="PTHR12526">
    <property type="entry name" value="GLYCOSYLTRANSFERASE"/>
    <property type="match status" value="1"/>
</dbReference>
<organism evidence="5 6">
    <name type="scientific">Thioclava nitratireducens</name>
    <dbReference type="NCBI Taxonomy" id="1915078"/>
    <lineage>
        <taxon>Bacteria</taxon>
        <taxon>Pseudomonadati</taxon>
        <taxon>Pseudomonadota</taxon>
        <taxon>Alphaproteobacteria</taxon>
        <taxon>Rhodobacterales</taxon>
        <taxon>Paracoccaceae</taxon>
        <taxon>Thioclava</taxon>
    </lineage>
</organism>
<dbReference type="SUPFAM" id="SSF53756">
    <property type="entry name" value="UDP-Glycosyltransferase/glycogen phosphorylase"/>
    <property type="match status" value="1"/>
</dbReference>
<evidence type="ECO:0000256" key="2">
    <source>
        <dbReference type="ARBA" id="ARBA00022676"/>
    </source>
</evidence>
<name>A0ABM6IIP7_9RHOB</name>
<dbReference type="Pfam" id="PF00534">
    <property type="entry name" value="Glycos_transf_1"/>
    <property type="match status" value="1"/>
</dbReference>
<protein>
    <submittedName>
        <fullName evidence="5">Lipopolysaccharide biosynthesis protein</fullName>
    </submittedName>
</protein>
<keyword evidence="2" id="KW-0328">Glycosyltransferase</keyword>
<keyword evidence="6" id="KW-1185">Reference proteome</keyword>